<feature type="chain" id="PRO_5010738172" evidence="1">
    <location>
        <begin position="20"/>
        <end position="244"/>
    </location>
</feature>
<dbReference type="EMBL" id="DF977507">
    <property type="protein sequence ID" value="GAP91469.1"/>
    <property type="molecule type" value="Genomic_DNA"/>
</dbReference>
<proteinExistence type="predicted"/>
<evidence type="ECO:0000313" key="2">
    <source>
        <dbReference type="EMBL" id="GAP91469.1"/>
    </source>
</evidence>
<evidence type="ECO:0000256" key="1">
    <source>
        <dbReference type="SAM" id="SignalP"/>
    </source>
</evidence>
<protein>
    <submittedName>
        <fullName evidence="2">Uncharacterized protein</fullName>
    </submittedName>
</protein>
<dbReference type="OrthoDB" id="4777622at2759"/>
<organism evidence="2">
    <name type="scientific">Rosellinia necatrix</name>
    <name type="common">White root-rot fungus</name>
    <dbReference type="NCBI Taxonomy" id="77044"/>
    <lineage>
        <taxon>Eukaryota</taxon>
        <taxon>Fungi</taxon>
        <taxon>Dikarya</taxon>
        <taxon>Ascomycota</taxon>
        <taxon>Pezizomycotina</taxon>
        <taxon>Sordariomycetes</taxon>
        <taxon>Xylariomycetidae</taxon>
        <taxon>Xylariales</taxon>
        <taxon>Xylariaceae</taxon>
        <taxon>Rosellinia</taxon>
    </lineage>
</organism>
<dbReference type="Proteomes" id="UP000054516">
    <property type="component" value="Unassembled WGS sequence"/>
</dbReference>
<keyword evidence="3" id="KW-1185">Reference proteome</keyword>
<accession>A0A1W2TSH4</accession>
<dbReference type="AlphaFoldDB" id="A0A1W2TSH4"/>
<sequence length="244" mass="24062">MVLKKLLVAAGLAASPALAGNPQGYGYGGMTDTAVGISTYSPPGVDTSSAILPITITNSATVTRPVTVTHTVTVSPPACSSEGTTTIDGTTSITLTTRSTIYVSVLPSSEISTQTAQATGITGADTSTVITGTSSTLATGLGVNNATTSCESTTTTAEVNGATGSLSSTLTNALTLPTPYIWTISTAIPGTAMSTTGFGATHTSTSTVPIPTIPTSTGIRAMVDGGLLAGIISLVSLISALITL</sequence>
<evidence type="ECO:0000313" key="3">
    <source>
        <dbReference type="Proteomes" id="UP000054516"/>
    </source>
</evidence>
<keyword evidence="1" id="KW-0732">Signal</keyword>
<feature type="signal peptide" evidence="1">
    <location>
        <begin position="1"/>
        <end position="19"/>
    </location>
</feature>
<name>A0A1W2TSH4_ROSNE</name>
<reference evidence="2" key="1">
    <citation type="submission" date="2016-03" db="EMBL/GenBank/DDBJ databases">
        <title>Draft genome sequence of Rosellinia necatrix.</title>
        <authorList>
            <person name="Kanematsu S."/>
        </authorList>
    </citation>
    <scope>NUCLEOTIDE SEQUENCE [LARGE SCALE GENOMIC DNA]</scope>
    <source>
        <strain evidence="2">W97</strain>
    </source>
</reference>
<gene>
    <name evidence="2" type="ORF">SAMD00023353_6200500</name>
</gene>